<feature type="compositionally biased region" description="Basic and acidic residues" evidence="1">
    <location>
        <begin position="2626"/>
        <end position="2637"/>
    </location>
</feature>
<feature type="compositionally biased region" description="Polar residues" evidence="1">
    <location>
        <begin position="82"/>
        <end position="102"/>
    </location>
</feature>
<dbReference type="Pfam" id="PF17963">
    <property type="entry name" value="Big_9"/>
    <property type="match status" value="1"/>
</dbReference>
<feature type="compositionally biased region" description="Polar residues" evidence="1">
    <location>
        <begin position="610"/>
        <end position="620"/>
    </location>
</feature>
<dbReference type="RefSeq" id="WP_191145681.1">
    <property type="nucleotide sequence ID" value="NZ_JACXAF010000020.1"/>
</dbReference>
<dbReference type="Pfam" id="PF19077">
    <property type="entry name" value="Big_13"/>
    <property type="match status" value="1"/>
</dbReference>
<evidence type="ECO:0000313" key="4">
    <source>
        <dbReference type="Proteomes" id="UP000638014"/>
    </source>
</evidence>
<dbReference type="InterPro" id="IPR044016">
    <property type="entry name" value="Big_13"/>
</dbReference>
<feature type="region of interest" description="Disordered" evidence="1">
    <location>
        <begin position="81"/>
        <end position="102"/>
    </location>
</feature>
<feature type="region of interest" description="Disordered" evidence="1">
    <location>
        <begin position="2349"/>
        <end position="2368"/>
    </location>
</feature>
<name>A0A8J6QVJ8_9GAMM</name>
<evidence type="ECO:0000256" key="1">
    <source>
        <dbReference type="SAM" id="MobiDB-lite"/>
    </source>
</evidence>
<dbReference type="EMBL" id="JACXAF010000020">
    <property type="protein sequence ID" value="MBD1390613.1"/>
    <property type="molecule type" value="Genomic_DNA"/>
</dbReference>
<feature type="compositionally biased region" description="Polar residues" evidence="1">
    <location>
        <begin position="581"/>
        <end position="591"/>
    </location>
</feature>
<gene>
    <name evidence="3" type="ORF">IC617_14340</name>
</gene>
<dbReference type="Proteomes" id="UP000638014">
    <property type="component" value="Unassembled WGS sequence"/>
</dbReference>
<feature type="region of interest" description="Disordered" evidence="1">
    <location>
        <begin position="1220"/>
        <end position="1267"/>
    </location>
</feature>
<dbReference type="InterPro" id="IPR013783">
    <property type="entry name" value="Ig-like_fold"/>
</dbReference>
<sequence>MNEYLSANESQQSLVVNKIQGDVSVQLASGEEVALVAGQPIPADAVLLIAKGASVEVQSADGQVTSLVGPVLQPINAIVPPSTDSDASLQTADDGQPSDLSNLIAEQNDGLDDIEAIQQALLDGADPTADLPAAAAGVNAGGGLNAPANVDRTAQEQDVNRGLDTSIDPPVTVQALSFDNGLIVEDEAPTLTITDADLTYVNQDGAGGDDDATLVVAGSVTDIAVGSTVTLLITDATGATLSADGIVAADGTFSLAVSGIADLAEGELTATVTGQGADGTPASDSAAATYDLLPVVTIEPVSGDDSTPTLSGTSANTSGDLTLDINGQIFSVTPNADGSWQFTVPDDAELADGTYTATISGVDGQGNTATDTTGFELIPTIDAPVVTITEDINDDGQIDSSELSGTVGVRVELPGNALAGDVLNVTDQDPIVLTQAQIDAGIVEFEFPVPANGETISVSASVTVTERSANDSAEGSDSAQLALDDGEPPVDTTPPSAPTVTITEDTNNDGTISNAELNGTVGVTVALPGDAVAGDTLNVTGQTPIVLSQTQIDAGSIDFEYAAPADGETIEVGATITDQAGNESAEGSDSAQMALDDGEPPVDTTPPSAPTVTITEDTNNDGTISNAELNGTVGVTVALSGDAVAGDTLNVTGQDAIVLSQAQIDAGSIDFEYAAPADGETIEVVATVTDQAGNESAEGSDSAVIGDTTATGAPTVTITEDTNNDGTISNTELNGTVGVTVALPGDAVAGDTLNVTGQDPIVLSQTQIDAGSIDFEYAAPADGETIEVVATVTDQAGNESAEGSDSAVIGDTTATGAPTVTITEDTNNDGTISSSELNGTVGVTVALPGDAVAGDTLNVTGQAPIVLSQTQIDAGSIDFEYAAPADGETIEVVATVTDQAGNESVEGSDSAVIGDTTATGAPTVTITEDTNNDGTISNAELNGTVGVTVALPSDAVAGDTLNVTGQDPIVLSQTQIDAGSIDFEYAAPADGETIEVVATITDQAGNKSAEGSDSAVIGDTTATGAPTVTITEDANNDGTISNTELNGSVDVTVALPGDAVAGDTLNVTGQDPIVLSQTQIDTGSIDFEYAAPADGETIEVVATITDQAGNESAEGSDSAQMALDDGEPPVDTTPPSAPTVTITEDTNNDGTISSSELNGTVGVTVALPGDAVAGDTLNVTGQDAIVLSQAQIDAGSIDFEYAAPADGETIEVVATVTDQAGNESAEGSDAAQMALDDGEPPADTTPPSAPTVTITEDTNNDGTISNTELNGTVGVTVSLPSDAVAGDTLNVTGQNAIVLSQTQIDAGSIDFEYAAPADGETIEVVATVTDQAGNESAEGSDAAVIGDTTATRAPTVTITEDTNNDGTISNTELNGTVGVTVALPGDAVAGDTLNVTGQDPIVLSQTQIDAGSIDFEYAAPADGETIEVVATVTDQAGNESAEGSDSAVIGDTTATGAPTVTITEDTNNDGTISNSELNGTVGVTVTLPSDAVAGDTLNVTGQTPIVLSQTQIDAGSIDFEYAAPADGETIEVVATVTDQAGNESAEGSDSAVIGDTTATGAPTVTITEDTNNDGTISNAELNGTVGVTVTLPAEAVAGDTLNVTGQTPIVLSQTQIDAGSIDFEYAAPADGETIEVVATITDQAGNESAEGIDSAVIGDTTATGAPTVTITEDTNNDGTISNAELNGTVGVTVALPSGAVAGDTLNVTGQDAIILSQAQIDAGSIDFEYAAPADGESIEVVATITDQVGNESAEGSDSAVIGDTTATGAPTVTITEDTNNDGTISNAELNGTVGVTVALPAEAVAGDTLNVTGQTPIVLSQTQIDAGSIDFEYAAPADGETIEVVATITDQAGNESAEGSDSAVIGDTTATGAPTVTITEDANNDGTISNTELNGTVGVTVSLPSGAVAGDTLNVTGQTPIVLSQTQIDAGSIDFEYAAPADGETIEVVATVTDQAGNESAEGSDSAVIGDTTATVAPTVTITEDTNNDGTISNSELNGTVGVTVSLPSGAVVGDTLNVTGQTPIVLSQTQIDAGSIDFEYAAPADGETIEVVATVTDQAGNESAEGSDSAVIGDTTATGAPTVTITEDTNNDGTISNSELNGTVGVTVTLPAEAVAGDTLNVTGQTPIVLSQTQIDAGSIDFEYAAPADGETIEVVATVTDQAGNESAEGSDSAVIGDTTATGAPTVTITEDTNNDGTISNSELNGTVGVTVTLPAEAVAGDTLNVTGQTPIVLSQTQIDAGSIDFEYAAPADGETIEVVATVTDQAGNESAEGSDSATVQLVSGSAPTANADTDAVVETVALGWSTATSWKAAVREGIVSVESGIEGVSATAYFSGASLGVQTEGDTYGESGNEGQLQHRSSNYADSSEAGTSEAIVIKLDGLTTEASFRYTNLYPQDNSQNYVETGKWIALRDGKVVAEDTFSSNKHYGSETINTNGILFDEVRFEAVDYSNRLLNDGSDSSDYYLQSFEADVYKGDLITGENDVLTIASDTLLANDTDPDGDNLAIVSVAATSSSGATKGNVSFDPATGKVSYDPADAFDDLDAGETATDTFTYTITDGNGNEHSAEVTVTIVGQTGVEPQVRASLFNELLEQPNELDDLLPGGDGNQVGNSGDGSPQGEIKAPEEIKVDLDL</sequence>
<feature type="region of interest" description="Disordered" evidence="1">
    <location>
        <begin position="581"/>
        <end position="620"/>
    </location>
</feature>
<feature type="compositionally biased region" description="Polar residues" evidence="1">
    <location>
        <begin position="1254"/>
        <end position="1267"/>
    </location>
</feature>
<keyword evidence="4" id="KW-1185">Reference proteome</keyword>
<dbReference type="Gene3D" id="2.60.40.10">
    <property type="entry name" value="Immunoglobulins"/>
    <property type="match status" value="13"/>
</dbReference>
<proteinExistence type="predicted"/>
<feature type="region of interest" description="Disordered" evidence="1">
    <location>
        <begin position="1109"/>
        <end position="1137"/>
    </location>
</feature>
<dbReference type="InterPro" id="IPR018247">
    <property type="entry name" value="EF_Hand_1_Ca_BS"/>
</dbReference>
<evidence type="ECO:0000313" key="3">
    <source>
        <dbReference type="EMBL" id="MBD1390613.1"/>
    </source>
</evidence>
<protein>
    <submittedName>
        <fullName evidence="3">Cadherin-like domain-containing protein</fullName>
    </submittedName>
</protein>
<feature type="region of interest" description="Disordered" evidence="1">
    <location>
        <begin position="467"/>
        <end position="514"/>
    </location>
</feature>
<comment type="caution">
    <text evidence="3">The sequence shown here is derived from an EMBL/GenBank/DDBJ whole genome shotgun (WGS) entry which is preliminary data.</text>
</comment>
<feature type="compositionally biased region" description="Polar residues" evidence="1">
    <location>
        <begin position="2355"/>
        <end position="2368"/>
    </location>
</feature>
<dbReference type="PROSITE" id="PS00018">
    <property type="entry name" value="EF_HAND_1"/>
    <property type="match status" value="18"/>
</dbReference>
<accession>A0A8J6QVJ8</accession>
<organism evidence="3 4">
    <name type="scientific">Neiella litorisoli</name>
    <dbReference type="NCBI Taxonomy" id="2771431"/>
    <lineage>
        <taxon>Bacteria</taxon>
        <taxon>Pseudomonadati</taxon>
        <taxon>Pseudomonadota</taxon>
        <taxon>Gammaproteobacteria</taxon>
        <taxon>Alteromonadales</taxon>
        <taxon>Echinimonadaceae</taxon>
        <taxon>Neiella</taxon>
    </lineage>
</organism>
<feature type="compositionally biased region" description="Polar residues" evidence="1">
    <location>
        <begin position="1109"/>
        <end position="1119"/>
    </location>
</feature>
<feature type="region of interest" description="Disordered" evidence="1">
    <location>
        <begin position="2600"/>
        <end position="2637"/>
    </location>
</feature>
<feature type="domain" description="Bacterial Ig-like" evidence="2">
    <location>
        <begin position="305"/>
        <end position="374"/>
    </location>
</feature>
<evidence type="ECO:0000259" key="2">
    <source>
        <dbReference type="Pfam" id="PF19077"/>
    </source>
</evidence>
<reference evidence="3" key="1">
    <citation type="submission" date="2020-09" db="EMBL/GenBank/DDBJ databases">
        <title>A novel bacterium of genus Neiella, isolated from South China Sea.</title>
        <authorList>
            <person name="Huang H."/>
            <person name="Mo K."/>
            <person name="Hu Y."/>
        </authorList>
    </citation>
    <scope>NUCLEOTIDE SEQUENCE</scope>
    <source>
        <strain evidence="3">HB171785</strain>
    </source>
</reference>
<feature type="compositionally biased region" description="Polar residues" evidence="1">
    <location>
        <begin position="467"/>
        <end position="479"/>
    </location>
</feature>
<feature type="compositionally biased region" description="Polar residues" evidence="1">
    <location>
        <begin position="498"/>
        <end position="514"/>
    </location>
</feature>
<dbReference type="NCBIfam" id="NF033510">
    <property type="entry name" value="Ca_tandemer"/>
    <property type="match status" value="1"/>
</dbReference>